<dbReference type="PANTHER" id="PTHR18968:SF86">
    <property type="entry name" value="ACETOLACTATE SYNTHASE LARGE SUBUNIT ILVX-RELATED"/>
    <property type="match status" value="1"/>
</dbReference>
<gene>
    <name evidence="6" type="ORF">GU90_07810</name>
</gene>
<sequence length="510" mass="53421">MKGSESLFATARAAGVEVCFANPGTTEMPLVEAFDDAPGVRPVLALHEGVVTGAADGYARMLGRPAMTLLHLGPGLANGIANLHNARRAHSPVVNVVGDQASWHQVADPPLSSDIESLARPVSGWVGRTTGPENTAEEFVLAWQAAVQQRLPATLITAADHLWSQGGEPAEVPAAASRPETPHEQITELAEFLSSTRGRIAFLLGGNALTGAGLRAAARIAAKTNGELIAEQSPTRQERGPGIPIARRLPYFPGEVLELLSRFQHLVLVGTRTPVAFFGYRGMPSHPIPADMKVHQLATPEQDAEQALQQLAEAVSAPAEVPEPERAEPAKPRGELSPEAVAAAITATQPEQAIVVNEGVSAANAYSVAAESAPPHTELTNTGGAIGMGLPLATGAALACPDRPVITFEADGSACYTVQALWTQAREGLNVVTVVLANSAYRILQTELSDGSDRPSARQLTTLDHPEIGWTDLARGFGVPAARATTGEELLNALQEAHSEPGPQLIEAVL</sequence>
<reference evidence="6 7" key="1">
    <citation type="submission" date="2014-06" db="EMBL/GenBank/DDBJ databases">
        <title>Saccharopolyspora rectivirgula DSM-43113 Genome sequencing.</title>
        <authorList>
            <person name="Barrera C."/>
            <person name="Millon L."/>
            <person name="Rognon B."/>
            <person name="Zaugg C."/>
            <person name="Monod M."/>
        </authorList>
    </citation>
    <scope>NUCLEOTIDE SEQUENCE [LARGE SCALE GENOMIC DNA]</scope>
    <source>
        <strain evidence="6 7">DSM 43113</strain>
    </source>
</reference>
<dbReference type="GO" id="GO:0050660">
    <property type="term" value="F:flavin adenine dinucleotide binding"/>
    <property type="evidence" value="ECO:0007669"/>
    <property type="project" value="TreeGrafter"/>
</dbReference>
<dbReference type="GO" id="GO:0030976">
    <property type="term" value="F:thiamine pyrophosphate binding"/>
    <property type="evidence" value="ECO:0007669"/>
    <property type="project" value="InterPro"/>
</dbReference>
<keyword evidence="7" id="KW-1185">Reference proteome</keyword>
<dbReference type="InterPro" id="IPR029061">
    <property type="entry name" value="THDP-binding"/>
</dbReference>
<dbReference type="eggNOG" id="COG0028">
    <property type="taxonomic scope" value="Bacteria"/>
</dbReference>
<dbReference type="InterPro" id="IPR012001">
    <property type="entry name" value="Thiamin_PyroP_enz_TPP-bd_dom"/>
</dbReference>
<feature type="domain" description="Thiamine pyrophosphate enzyme N-terminal TPP-binding" evidence="5">
    <location>
        <begin position="1"/>
        <end position="105"/>
    </location>
</feature>
<dbReference type="InterPro" id="IPR045229">
    <property type="entry name" value="TPP_enz"/>
</dbReference>
<dbReference type="Gene3D" id="3.40.50.970">
    <property type="match status" value="2"/>
</dbReference>
<keyword evidence="2" id="KW-0786">Thiamine pyrophosphate</keyword>
<comment type="similarity">
    <text evidence="1">Belongs to the TPP enzyme family.</text>
</comment>
<feature type="region of interest" description="Disordered" evidence="3">
    <location>
        <begin position="315"/>
        <end position="336"/>
    </location>
</feature>
<proteinExistence type="inferred from homology"/>
<comment type="caution">
    <text evidence="6">The sequence shown here is derived from an EMBL/GenBank/DDBJ whole genome shotgun (WGS) entry which is preliminary data.</text>
</comment>
<dbReference type="GO" id="GO:0000287">
    <property type="term" value="F:magnesium ion binding"/>
    <property type="evidence" value="ECO:0007669"/>
    <property type="project" value="UniProtKB-ARBA"/>
</dbReference>
<evidence type="ECO:0000256" key="2">
    <source>
        <dbReference type="ARBA" id="ARBA00023052"/>
    </source>
</evidence>
<feature type="compositionally biased region" description="Basic and acidic residues" evidence="3">
    <location>
        <begin position="323"/>
        <end position="336"/>
    </location>
</feature>
<protein>
    <submittedName>
        <fullName evidence="6">Decarboxylase</fullName>
    </submittedName>
</protein>
<dbReference type="InterPro" id="IPR011766">
    <property type="entry name" value="TPP_enzyme_TPP-bd"/>
</dbReference>
<dbReference type="STRING" id="28042.GU90_07810"/>
<evidence type="ECO:0000256" key="3">
    <source>
        <dbReference type="SAM" id="MobiDB-lite"/>
    </source>
</evidence>
<evidence type="ECO:0000313" key="6">
    <source>
        <dbReference type="EMBL" id="KEI45086.1"/>
    </source>
</evidence>
<evidence type="ECO:0000259" key="4">
    <source>
        <dbReference type="Pfam" id="PF02775"/>
    </source>
</evidence>
<name>A0A073B0K3_9PSEU</name>
<dbReference type="OrthoDB" id="2443624at2"/>
<dbReference type="SUPFAM" id="SSF52518">
    <property type="entry name" value="Thiamin diphosphate-binding fold (THDP-binding)"/>
    <property type="match status" value="2"/>
</dbReference>
<dbReference type="EMBL" id="JNVU01000017">
    <property type="protein sequence ID" value="KEI45086.1"/>
    <property type="molecule type" value="Genomic_DNA"/>
</dbReference>
<accession>A0A073B0K3</accession>
<dbReference type="AlphaFoldDB" id="A0A073B0K3"/>
<evidence type="ECO:0000256" key="1">
    <source>
        <dbReference type="ARBA" id="ARBA00007812"/>
    </source>
</evidence>
<dbReference type="Proteomes" id="UP000031419">
    <property type="component" value="Unassembled WGS sequence"/>
</dbReference>
<dbReference type="NCBIfam" id="NF005760">
    <property type="entry name" value="PRK07586.1"/>
    <property type="match status" value="1"/>
</dbReference>
<organism evidence="6 7">
    <name type="scientific">Saccharopolyspora rectivirgula</name>
    <dbReference type="NCBI Taxonomy" id="28042"/>
    <lineage>
        <taxon>Bacteria</taxon>
        <taxon>Bacillati</taxon>
        <taxon>Actinomycetota</taxon>
        <taxon>Actinomycetes</taxon>
        <taxon>Pseudonocardiales</taxon>
        <taxon>Pseudonocardiaceae</taxon>
        <taxon>Saccharopolyspora</taxon>
    </lineage>
</organism>
<dbReference type="Pfam" id="PF02776">
    <property type="entry name" value="TPP_enzyme_N"/>
    <property type="match status" value="1"/>
</dbReference>
<dbReference type="PANTHER" id="PTHR18968">
    <property type="entry name" value="THIAMINE PYROPHOSPHATE ENZYMES"/>
    <property type="match status" value="1"/>
</dbReference>
<dbReference type="Pfam" id="PF02775">
    <property type="entry name" value="TPP_enzyme_C"/>
    <property type="match status" value="1"/>
</dbReference>
<evidence type="ECO:0000313" key="7">
    <source>
        <dbReference type="Proteomes" id="UP000031419"/>
    </source>
</evidence>
<dbReference type="CDD" id="cd02002">
    <property type="entry name" value="TPP_BFDC"/>
    <property type="match status" value="1"/>
</dbReference>
<dbReference type="GO" id="GO:0003984">
    <property type="term" value="F:acetolactate synthase activity"/>
    <property type="evidence" value="ECO:0007669"/>
    <property type="project" value="TreeGrafter"/>
</dbReference>
<dbReference type="CDD" id="cd07035">
    <property type="entry name" value="TPP_PYR_POX_like"/>
    <property type="match status" value="1"/>
</dbReference>
<evidence type="ECO:0000259" key="5">
    <source>
        <dbReference type="Pfam" id="PF02776"/>
    </source>
</evidence>
<feature type="domain" description="Thiamine pyrophosphate enzyme TPP-binding" evidence="4">
    <location>
        <begin position="374"/>
        <end position="507"/>
    </location>
</feature>
<dbReference type="RefSeq" id="WP_029722399.1">
    <property type="nucleotide sequence ID" value="NZ_JNVU01000017.1"/>
</dbReference>